<accession>A0ABR0AZF1</accession>
<organism evidence="1 2">
    <name type="scientific">Daphnia magna</name>
    <dbReference type="NCBI Taxonomy" id="35525"/>
    <lineage>
        <taxon>Eukaryota</taxon>
        <taxon>Metazoa</taxon>
        <taxon>Ecdysozoa</taxon>
        <taxon>Arthropoda</taxon>
        <taxon>Crustacea</taxon>
        <taxon>Branchiopoda</taxon>
        <taxon>Diplostraca</taxon>
        <taxon>Cladocera</taxon>
        <taxon>Anomopoda</taxon>
        <taxon>Daphniidae</taxon>
        <taxon>Daphnia</taxon>
    </lineage>
</organism>
<evidence type="ECO:0000313" key="2">
    <source>
        <dbReference type="Proteomes" id="UP001234178"/>
    </source>
</evidence>
<gene>
    <name evidence="1" type="ORF">OUZ56_023746</name>
</gene>
<evidence type="ECO:0000313" key="1">
    <source>
        <dbReference type="EMBL" id="KAK4030503.1"/>
    </source>
</evidence>
<sequence length="63" mass="7447">MTSRRTFLELPIDLTELFRWLVFAVYGYTYGIGFADHDAPFNHPMYACFRTENGSPLWTFHKP</sequence>
<proteinExistence type="predicted"/>
<keyword evidence="2" id="KW-1185">Reference proteome</keyword>
<dbReference type="Proteomes" id="UP001234178">
    <property type="component" value="Unassembled WGS sequence"/>
</dbReference>
<dbReference type="EMBL" id="JAOYFB010000039">
    <property type="protein sequence ID" value="KAK4030503.1"/>
    <property type="molecule type" value="Genomic_DNA"/>
</dbReference>
<comment type="caution">
    <text evidence="1">The sequence shown here is derived from an EMBL/GenBank/DDBJ whole genome shotgun (WGS) entry which is preliminary data.</text>
</comment>
<reference evidence="1 2" key="1">
    <citation type="journal article" date="2023" name="Nucleic Acids Res.">
        <title>The hologenome of Daphnia magna reveals possible DNA methylation and microbiome-mediated evolution of the host genome.</title>
        <authorList>
            <person name="Chaturvedi A."/>
            <person name="Li X."/>
            <person name="Dhandapani V."/>
            <person name="Marshall H."/>
            <person name="Kissane S."/>
            <person name="Cuenca-Cambronero M."/>
            <person name="Asole G."/>
            <person name="Calvet F."/>
            <person name="Ruiz-Romero M."/>
            <person name="Marangio P."/>
            <person name="Guigo R."/>
            <person name="Rago D."/>
            <person name="Mirbahai L."/>
            <person name="Eastwood N."/>
            <person name="Colbourne J.K."/>
            <person name="Zhou J."/>
            <person name="Mallon E."/>
            <person name="Orsini L."/>
        </authorList>
    </citation>
    <scope>NUCLEOTIDE SEQUENCE [LARGE SCALE GENOMIC DNA]</scope>
    <source>
        <strain evidence="1">LRV0_1</strain>
    </source>
</reference>
<name>A0ABR0AZF1_9CRUS</name>
<protein>
    <submittedName>
        <fullName evidence="1">Uncharacterized protein</fullName>
    </submittedName>
</protein>